<evidence type="ECO:0000313" key="2">
    <source>
        <dbReference type="Proteomes" id="UP000789375"/>
    </source>
</evidence>
<comment type="caution">
    <text evidence="1">The sequence shown here is derived from an EMBL/GenBank/DDBJ whole genome shotgun (WGS) entry which is preliminary data.</text>
</comment>
<dbReference type="Proteomes" id="UP000789375">
    <property type="component" value="Unassembled WGS sequence"/>
</dbReference>
<gene>
    <name evidence="1" type="ORF">FMOSSE_LOCUS12993</name>
</gene>
<evidence type="ECO:0000313" key="1">
    <source>
        <dbReference type="EMBL" id="CAG8683169.1"/>
    </source>
</evidence>
<reference evidence="1" key="1">
    <citation type="submission" date="2021-06" db="EMBL/GenBank/DDBJ databases">
        <authorList>
            <person name="Kallberg Y."/>
            <person name="Tangrot J."/>
            <person name="Rosling A."/>
        </authorList>
    </citation>
    <scope>NUCLEOTIDE SEQUENCE</scope>
    <source>
        <strain evidence="1">87-6 pot B 2015</strain>
    </source>
</reference>
<dbReference type="EMBL" id="CAJVPP010006957">
    <property type="protein sequence ID" value="CAG8683169.1"/>
    <property type="molecule type" value="Genomic_DNA"/>
</dbReference>
<protein>
    <submittedName>
        <fullName evidence="1">15845_t:CDS:1</fullName>
    </submittedName>
</protein>
<feature type="non-terminal residue" evidence="1">
    <location>
        <position position="1"/>
    </location>
</feature>
<keyword evidence="2" id="KW-1185">Reference proteome</keyword>
<sequence>RPNMKVIRTSIIHHPEITLEIKSKLIAKNKLYQIIFDLLDNLEGRAIIYGVTV</sequence>
<name>A0A9N9HKQ1_FUNMO</name>
<proteinExistence type="predicted"/>
<dbReference type="AlphaFoldDB" id="A0A9N9HKQ1"/>
<organism evidence="1 2">
    <name type="scientific">Funneliformis mosseae</name>
    <name type="common">Endomycorrhizal fungus</name>
    <name type="synonym">Glomus mosseae</name>
    <dbReference type="NCBI Taxonomy" id="27381"/>
    <lineage>
        <taxon>Eukaryota</taxon>
        <taxon>Fungi</taxon>
        <taxon>Fungi incertae sedis</taxon>
        <taxon>Mucoromycota</taxon>
        <taxon>Glomeromycotina</taxon>
        <taxon>Glomeromycetes</taxon>
        <taxon>Glomerales</taxon>
        <taxon>Glomeraceae</taxon>
        <taxon>Funneliformis</taxon>
    </lineage>
</organism>
<accession>A0A9N9HKQ1</accession>